<dbReference type="GO" id="GO:0071011">
    <property type="term" value="C:precatalytic spliceosome"/>
    <property type="evidence" value="ECO:0007669"/>
    <property type="project" value="TreeGrafter"/>
</dbReference>
<dbReference type="GO" id="GO:0005687">
    <property type="term" value="C:U4 snRNP"/>
    <property type="evidence" value="ECO:0007669"/>
    <property type="project" value="TreeGrafter"/>
</dbReference>
<feature type="region of interest" description="Disordered" evidence="9">
    <location>
        <begin position="431"/>
        <end position="460"/>
    </location>
</feature>
<dbReference type="Proteomes" id="UP000279259">
    <property type="component" value="Unassembled WGS sequence"/>
</dbReference>
<dbReference type="EMBL" id="RSCD01000003">
    <property type="protein sequence ID" value="RSH93811.1"/>
    <property type="molecule type" value="Genomic_DNA"/>
</dbReference>
<dbReference type="GO" id="GO:0046540">
    <property type="term" value="C:U4/U6 x U5 tri-snRNP complex"/>
    <property type="evidence" value="ECO:0007669"/>
    <property type="project" value="InterPro"/>
</dbReference>
<dbReference type="Gene3D" id="1.10.246.90">
    <property type="entry name" value="Nop domain"/>
    <property type="match status" value="1"/>
</dbReference>
<dbReference type="GO" id="GO:0000244">
    <property type="term" value="P:spliceosomal tri-snRNP complex assembly"/>
    <property type="evidence" value="ECO:0007669"/>
    <property type="project" value="InterPro"/>
</dbReference>
<comment type="caution">
    <text evidence="11">The sequence shown here is derived from an EMBL/GenBank/DDBJ whole genome shotgun (WGS) entry which is preliminary data.</text>
</comment>
<dbReference type="FunFam" id="1.10.246.90:FF:000002">
    <property type="entry name" value="U4/U6 small nuclear ribonucleoprotein Prp31"/>
    <property type="match status" value="1"/>
</dbReference>
<dbReference type="InterPro" id="IPR019175">
    <property type="entry name" value="Prp31_C"/>
</dbReference>
<keyword evidence="4" id="KW-0747">Spliceosome</keyword>
<dbReference type="Gene3D" id="1.10.287.4070">
    <property type="match status" value="1"/>
</dbReference>
<dbReference type="PANTHER" id="PTHR13904:SF0">
    <property type="entry name" value="U4_U6 SMALL NUCLEAR RIBONUCLEOPROTEIN PRP31"/>
    <property type="match status" value="1"/>
</dbReference>
<dbReference type="InterPro" id="IPR002687">
    <property type="entry name" value="Nop_dom"/>
</dbReference>
<sequence>MSLADALLADLDGLSDDGGSPEPEVSQPTAGPSKGPGAAPGFGSMLPPPLPAKALNGAGGKPVNGSSSGSAVHGKRPAGAMDDEGEGEDEVMGEGGDDGTDFLLEGGQNAVGFVPEGGVRPADELDAEEVEKEDMTGMTDVGTVAKLLGGKRLREVLEGIEKYTDAPSDMSTAGGPLQENPEYHLVVTANNMSVEVDNEILLVHKFVRDHYAPRFPELEQLIHEPWTYLAAVKAIGNAEDLTKAQLPPNTLPAATVLSITLTATSTRGRKLTNPEWLTVQRAVDVAEELRRARESIFAFVESRMAAVAPNLSAIVGTGIAAKLLGLAGGLQAFSRQPSCNIMLFGALKKTLATTHLSAASQQRHTGFIFQSPIVQSAQPEDRRRAQRAVSAKVALAARIDAGKGSRDGSYGKKCFGELQKKIERMAEPPPNKIAKALPIPQETNRKKRGGKRARKQKEAYAQTELRKLQNRMEFGKAEEEVGMDDETVGLGMIGSSSGRVRAETVDARSKAKLSRANKLRTQLLGRSALSTDAKSGTSTSLSFTPVQGLEIVTPSLAAAQKVQAANERWFAGGTFTHVKKGGSTIPGQGGGA</sequence>
<keyword evidence="7" id="KW-0539">Nucleus</keyword>
<keyword evidence="12" id="KW-1185">Reference proteome</keyword>
<comment type="similarity">
    <text evidence="2">Belongs to the PRP31 family.</text>
</comment>
<dbReference type="InterPro" id="IPR036070">
    <property type="entry name" value="Nop_dom_sf"/>
</dbReference>
<protein>
    <submittedName>
        <fullName evidence="11">U4/U6-U5 snRNP complex subunit prp31</fullName>
    </submittedName>
</protein>
<evidence type="ECO:0000256" key="7">
    <source>
        <dbReference type="ARBA" id="ARBA00023242"/>
    </source>
</evidence>
<evidence type="ECO:0000256" key="4">
    <source>
        <dbReference type="ARBA" id="ARBA00022728"/>
    </source>
</evidence>
<dbReference type="GO" id="GO:0003723">
    <property type="term" value="F:RNA binding"/>
    <property type="evidence" value="ECO:0007669"/>
    <property type="project" value="UniProtKB-KW"/>
</dbReference>
<evidence type="ECO:0000313" key="12">
    <source>
        <dbReference type="Proteomes" id="UP000279259"/>
    </source>
</evidence>
<evidence type="ECO:0000313" key="11">
    <source>
        <dbReference type="EMBL" id="RSH93811.1"/>
    </source>
</evidence>
<accession>A0A427YRV5</accession>
<organism evidence="11 12">
    <name type="scientific">Saitozyma podzolica</name>
    <dbReference type="NCBI Taxonomy" id="1890683"/>
    <lineage>
        <taxon>Eukaryota</taxon>
        <taxon>Fungi</taxon>
        <taxon>Dikarya</taxon>
        <taxon>Basidiomycota</taxon>
        <taxon>Agaricomycotina</taxon>
        <taxon>Tremellomycetes</taxon>
        <taxon>Tremellales</taxon>
        <taxon>Trimorphomycetaceae</taxon>
        <taxon>Saitozyma</taxon>
    </lineage>
</organism>
<name>A0A427YRV5_9TREE</name>
<dbReference type="SMART" id="SM00931">
    <property type="entry name" value="NOSIC"/>
    <property type="match status" value="1"/>
</dbReference>
<dbReference type="OrthoDB" id="4771285at2759"/>
<evidence type="ECO:0000256" key="2">
    <source>
        <dbReference type="ARBA" id="ARBA00005572"/>
    </source>
</evidence>
<feature type="compositionally biased region" description="Acidic residues" evidence="9">
    <location>
        <begin position="81"/>
        <end position="100"/>
    </location>
</feature>
<proteinExistence type="inferred from homology"/>
<dbReference type="InterPro" id="IPR012976">
    <property type="entry name" value="NOSIC"/>
</dbReference>
<dbReference type="AlphaFoldDB" id="A0A427YRV5"/>
<feature type="region of interest" description="Disordered" evidence="9">
    <location>
        <begin position="1"/>
        <end position="104"/>
    </location>
</feature>
<evidence type="ECO:0000259" key="10">
    <source>
        <dbReference type="PROSITE" id="PS51358"/>
    </source>
</evidence>
<evidence type="ECO:0000256" key="3">
    <source>
        <dbReference type="ARBA" id="ARBA00022664"/>
    </source>
</evidence>
<feature type="compositionally biased region" description="Low complexity" evidence="9">
    <location>
        <begin position="1"/>
        <end position="20"/>
    </location>
</feature>
<feature type="compositionally biased region" description="Basic residues" evidence="9">
    <location>
        <begin position="445"/>
        <end position="455"/>
    </location>
</feature>
<dbReference type="SUPFAM" id="SSF89124">
    <property type="entry name" value="Nop domain"/>
    <property type="match status" value="1"/>
</dbReference>
<keyword evidence="6" id="KW-0508">mRNA splicing</keyword>
<feature type="compositionally biased region" description="Low complexity" evidence="9">
    <location>
        <begin position="30"/>
        <end position="43"/>
    </location>
</feature>
<evidence type="ECO:0000256" key="1">
    <source>
        <dbReference type="ARBA" id="ARBA00004123"/>
    </source>
</evidence>
<evidence type="ECO:0000256" key="8">
    <source>
        <dbReference type="ARBA" id="ARBA00023274"/>
    </source>
</evidence>
<dbReference type="PANTHER" id="PTHR13904">
    <property type="entry name" value="PRE-MRNA SPLICING FACTOR PRP31"/>
    <property type="match status" value="1"/>
</dbReference>
<gene>
    <name evidence="11" type="primary">PRP31</name>
    <name evidence="11" type="ORF">EHS25_006459</name>
</gene>
<dbReference type="InterPro" id="IPR042239">
    <property type="entry name" value="Nop_C"/>
</dbReference>
<comment type="subcellular location">
    <subcellularLocation>
        <location evidence="1">Nucleus</location>
    </subcellularLocation>
</comment>
<reference evidence="11 12" key="1">
    <citation type="submission" date="2018-11" db="EMBL/GenBank/DDBJ databases">
        <title>Genome sequence of Saitozyma podzolica DSM 27192.</title>
        <authorList>
            <person name="Aliyu H."/>
            <person name="Gorte O."/>
            <person name="Ochsenreither K."/>
        </authorList>
    </citation>
    <scope>NUCLEOTIDE SEQUENCE [LARGE SCALE GENOMIC DNA]</scope>
    <source>
        <strain evidence="11 12">DSM 27192</strain>
    </source>
</reference>
<keyword evidence="5" id="KW-0694">RNA-binding</keyword>
<evidence type="ECO:0000256" key="9">
    <source>
        <dbReference type="SAM" id="MobiDB-lite"/>
    </source>
</evidence>
<dbReference type="STRING" id="1890683.A0A427YRV5"/>
<evidence type="ECO:0000256" key="6">
    <source>
        <dbReference type="ARBA" id="ARBA00023187"/>
    </source>
</evidence>
<keyword evidence="3" id="KW-0507">mRNA processing</keyword>
<dbReference type="PROSITE" id="PS51358">
    <property type="entry name" value="NOP"/>
    <property type="match status" value="1"/>
</dbReference>
<dbReference type="InterPro" id="IPR027105">
    <property type="entry name" value="Prp31"/>
</dbReference>
<dbReference type="Pfam" id="PF09785">
    <property type="entry name" value="Prp31_C"/>
    <property type="match status" value="1"/>
</dbReference>
<dbReference type="Pfam" id="PF01798">
    <property type="entry name" value="Nop"/>
    <property type="match status" value="1"/>
</dbReference>
<evidence type="ECO:0000256" key="5">
    <source>
        <dbReference type="ARBA" id="ARBA00022884"/>
    </source>
</evidence>
<feature type="domain" description="Nop" evidence="10">
    <location>
        <begin position="307"/>
        <end position="427"/>
    </location>
</feature>
<dbReference type="FunFam" id="1.10.287.4070:FF:000003">
    <property type="entry name" value="U4/U6 small nuclear ribonucleoprotein PRP31"/>
    <property type="match status" value="1"/>
</dbReference>
<keyword evidence="8" id="KW-0687">Ribonucleoprotein</keyword>